<dbReference type="Proteomes" id="UP000572722">
    <property type="component" value="Unassembled WGS sequence"/>
</dbReference>
<gene>
    <name evidence="2" type="ORF">F0237_17255</name>
</gene>
<dbReference type="InterPro" id="IPR013783">
    <property type="entry name" value="Ig-like_fold"/>
</dbReference>
<reference evidence="2 3" key="1">
    <citation type="submission" date="2019-08" db="EMBL/GenBank/DDBJ databases">
        <title>Draft genome sequencing and comparative genomics of hatchery-associated Vibrios.</title>
        <authorList>
            <person name="Kehlet-Delgado H."/>
            <person name="Mueller R.S."/>
        </authorList>
    </citation>
    <scope>NUCLEOTIDE SEQUENCE [LARGE SCALE GENOMIC DNA]</scope>
    <source>
        <strain evidence="2 3">01-65-5-1</strain>
    </source>
</reference>
<evidence type="ECO:0000313" key="3">
    <source>
        <dbReference type="Proteomes" id="UP000572722"/>
    </source>
</evidence>
<feature type="domain" description="DUF4124" evidence="1">
    <location>
        <begin position="11"/>
        <end position="39"/>
    </location>
</feature>
<evidence type="ECO:0000313" key="2">
    <source>
        <dbReference type="EMBL" id="NOI82419.1"/>
    </source>
</evidence>
<dbReference type="Pfam" id="PF13511">
    <property type="entry name" value="DUF4124"/>
    <property type="match status" value="1"/>
</dbReference>
<dbReference type="AlphaFoldDB" id="A0AAE5LJ77"/>
<organism evidence="2 3">
    <name type="scientific">Vibrio tubiashii</name>
    <dbReference type="NCBI Taxonomy" id="29498"/>
    <lineage>
        <taxon>Bacteria</taxon>
        <taxon>Pseudomonadati</taxon>
        <taxon>Pseudomonadota</taxon>
        <taxon>Gammaproteobacteria</taxon>
        <taxon>Vibrionales</taxon>
        <taxon>Vibrionaceae</taxon>
        <taxon>Vibrio</taxon>
        <taxon>Vibrio oreintalis group</taxon>
    </lineage>
</organism>
<proteinExistence type="predicted"/>
<dbReference type="Gene3D" id="2.60.40.10">
    <property type="entry name" value="Immunoglobulins"/>
    <property type="match status" value="1"/>
</dbReference>
<protein>
    <submittedName>
        <fullName evidence="2">DUF4124 domain-containing protein</fullName>
    </submittedName>
</protein>
<evidence type="ECO:0000259" key="1">
    <source>
        <dbReference type="Pfam" id="PF13511"/>
    </source>
</evidence>
<accession>A0AAE5LJ77</accession>
<comment type="caution">
    <text evidence="2">The sequence shown here is derived from an EMBL/GenBank/DDBJ whole genome shotgun (WGS) entry which is preliminary data.</text>
</comment>
<dbReference type="RefSeq" id="WP_171323935.1">
    <property type="nucleotide sequence ID" value="NZ_VTXO01000007.1"/>
</dbReference>
<sequence length="190" mass="20807">MHPLQLTLTASLLFTAITSAQTVYTWVDDDGTRHFSDSQPESLASTITLPQHEPLIAPSHQQEEGQTLDQHNIEQQQVPSSSPGLTIPLEVNITVPEPDSAVRSNNGSLQVKATLNRKLTPNEQLQLIVNGVNYGALNTQPNWQLENLDRGQHSLSIQAFRDGKLIASSQPITVHLLRATIKSVKPSPNS</sequence>
<name>A0AAE5LJ77_9VIBR</name>
<dbReference type="EMBL" id="VTXO01000007">
    <property type="protein sequence ID" value="NOI82419.1"/>
    <property type="molecule type" value="Genomic_DNA"/>
</dbReference>
<dbReference type="InterPro" id="IPR025392">
    <property type="entry name" value="DUF4124"/>
</dbReference>